<dbReference type="InterPro" id="IPR006680">
    <property type="entry name" value="Amidohydro-rel"/>
</dbReference>
<keyword evidence="1" id="KW-0862">Zinc</keyword>
<feature type="binding site" evidence="1">
    <location>
        <position position="215"/>
    </location>
    <ligand>
        <name>Zn(2+)</name>
        <dbReference type="ChEBI" id="CHEBI:29105"/>
        <label>2</label>
    </ligand>
</feature>
<dbReference type="NCBIfam" id="TIGR03583">
    <property type="entry name" value="EF_0837"/>
    <property type="match status" value="1"/>
</dbReference>
<evidence type="ECO:0000313" key="6">
    <source>
        <dbReference type="Proteomes" id="UP000018895"/>
    </source>
</evidence>
<dbReference type="EMBL" id="BAUU01000057">
    <property type="protein sequence ID" value="GAE32848.1"/>
    <property type="molecule type" value="Genomic_DNA"/>
</dbReference>
<sequence>MIKLKKVSEMNERIVLENAQFLNGHNADITIEKGFITEISAPFTSKGDRKDCTGHFISSGWIDMHAHAFSKLEPYGDHLDDIGIKQGVTTIVDAGSCGVDQISELLEEASDAKTNLLVFLNVSKMGLQRLDELSDLSWINRKEIFDVVNANDDQIVGLKARISKSVVKKNGLKPLILSRLLADDCALPLMVHIGSSPPSVKDVLTYLKKGDIVTHYLNGKNNQPFYENGKPMQELLNAINRGVLLDVGHGSASFSFEVAEQAKQNGIHFHTISTDIYRNNRLAGPVYSLANVMSKFLHIGYSLDEVIAGVTTNAANWLKRPELGRIQVGDRANLTLFKVEEGSFTLVDSEGVKRKASQMIKAKGVFINGEWYQC</sequence>
<proteinExistence type="predicted"/>
<feature type="binding site" description="via carbamate group" evidence="1">
    <location>
        <position position="159"/>
    </location>
    <ligand>
        <name>Zn(2+)</name>
        <dbReference type="ChEBI" id="CHEBI:29105"/>
        <label>1</label>
    </ligand>
</feature>
<dbReference type="NCBIfam" id="NF006689">
    <property type="entry name" value="PRK09237.1"/>
    <property type="match status" value="1"/>
</dbReference>
<feature type="binding site" evidence="1">
    <location>
        <position position="192"/>
    </location>
    <ligand>
        <name>Zn(2+)</name>
        <dbReference type="ChEBI" id="CHEBI:29105"/>
        <label>2</label>
    </ligand>
</feature>
<name>W4QMH5_9BACI</name>
<dbReference type="STRING" id="1236971.JCM9152_4435"/>
<dbReference type="AlphaFoldDB" id="W4QMH5"/>
<organism evidence="5 6">
    <name type="scientific">Halalkalibacter hemicellulosilyticusJCM 9152</name>
    <dbReference type="NCBI Taxonomy" id="1236971"/>
    <lineage>
        <taxon>Bacteria</taxon>
        <taxon>Bacillati</taxon>
        <taxon>Bacillota</taxon>
        <taxon>Bacilli</taxon>
        <taxon>Bacillales</taxon>
        <taxon>Bacillaceae</taxon>
        <taxon>Halalkalibacter</taxon>
    </lineage>
</organism>
<dbReference type="InterPro" id="IPR011059">
    <property type="entry name" value="Metal-dep_hydrolase_composite"/>
</dbReference>
<dbReference type="Gene3D" id="3.20.20.140">
    <property type="entry name" value="Metal-dependent hydrolases"/>
    <property type="match status" value="1"/>
</dbReference>
<keyword evidence="1" id="KW-0479">Metal-binding</keyword>
<dbReference type="InterPro" id="IPR047601">
    <property type="entry name" value="EF_0837-like"/>
</dbReference>
<evidence type="ECO:0000313" key="5">
    <source>
        <dbReference type="EMBL" id="GAE32848.1"/>
    </source>
</evidence>
<reference evidence="5" key="1">
    <citation type="journal article" date="2014" name="Genome Announc.">
        <title>Draft Genome Sequences of Three Alkaliphilic Bacillus Strains, Bacillus wakoensis JCM 9140T, Bacillus akibai JCM 9157T, and Bacillus hemicellulosilyticus JCM 9152T.</title>
        <authorList>
            <person name="Yuki M."/>
            <person name="Oshima K."/>
            <person name="Suda W."/>
            <person name="Oshida Y."/>
            <person name="Kitamura K."/>
            <person name="Iida T."/>
            <person name="Hattori M."/>
            <person name="Ohkuma M."/>
        </authorList>
    </citation>
    <scope>NUCLEOTIDE SEQUENCE [LARGE SCALE GENOMIC DNA]</scope>
    <source>
        <strain evidence="5">JCM 9152</strain>
    </source>
</reference>
<protein>
    <submittedName>
        <fullName evidence="5">Metallo-dependent hydrolases</fullName>
    </submittedName>
</protein>
<dbReference type="SUPFAM" id="SSF51338">
    <property type="entry name" value="Composite domain of metallo-dependent hydrolases"/>
    <property type="match status" value="1"/>
</dbReference>
<feature type="binding site" evidence="1">
    <location>
        <position position="67"/>
    </location>
    <ligand>
        <name>Zn(2+)</name>
        <dbReference type="ChEBI" id="CHEBI:29105"/>
        <label>1</label>
    </ligand>
</feature>
<feature type="binding site" evidence="1">
    <location>
        <position position="275"/>
    </location>
    <ligand>
        <name>Zn(2+)</name>
        <dbReference type="ChEBI" id="CHEBI:29105"/>
        <label>1</label>
    </ligand>
</feature>
<dbReference type="GO" id="GO:0016810">
    <property type="term" value="F:hydrolase activity, acting on carbon-nitrogen (but not peptide) bonds"/>
    <property type="evidence" value="ECO:0007669"/>
    <property type="project" value="InterPro"/>
</dbReference>
<dbReference type="Proteomes" id="UP000018895">
    <property type="component" value="Unassembled WGS sequence"/>
</dbReference>
<comment type="caution">
    <text evidence="5">The sequence shown here is derived from an EMBL/GenBank/DDBJ whole genome shotgun (WGS) entry which is preliminary data.</text>
</comment>
<dbReference type="InterPro" id="IPR032466">
    <property type="entry name" value="Metal_Hydrolase"/>
</dbReference>
<dbReference type="PANTHER" id="PTHR42717:SF1">
    <property type="entry name" value="IMIDAZOLONEPROPIONASE AND RELATED AMIDOHYDROLASES"/>
    <property type="match status" value="1"/>
</dbReference>
<dbReference type="Gene3D" id="2.30.40.10">
    <property type="entry name" value="Urease, subunit C, domain 1"/>
    <property type="match status" value="1"/>
</dbReference>
<dbReference type="GO" id="GO:0019213">
    <property type="term" value="F:deacetylase activity"/>
    <property type="evidence" value="ECO:0007669"/>
    <property type="project" value="InterPro"/>
</dbReference>
<dbReference type="GO" id="GO:0046872">
    <property type="term" value="F:metal ion binding"/>
    <property type="evidence" value="ECO:0007669"/>
    <property type="project" value="UniProtKB-KW"/>
</dbReference>
<feature type="binding site" evidence="1">
    <location>
        <position position="65"/>
    </location>
    <ligand>
        <name>Zn(2+)</name>
        <dbReference type="ChEBI" id="CHEBI:29105"/>
        <label>1</label>
    </ligand>
</feature>
<gene>
    <name evidence="5" type="ORF">JCM9152_4435</name>
</gene>
<evidence type="ECO:0000256" key="1">
    <source>
        <dbReference type="PIRSR" id="PIRSR039004-1"/>
    </source>
</evidence>
<feature type="domain" description="Amidohydrolase-related" evidence="4">
    <location>
        <begin position="84"/>
        <end position="370"/>
    </location>
</feature>
<keyword evidence="6" id="KW-1185">Reference proteome</keyword>
<dbReference type="SUPFAM" id="SSF51556">
    <property type="entry name" value="Metallo-dependent hydrolases"/>
    <property type="match status" value="1"/>
</dbReference>
<feature type="modified residue" description="N6-carboxylysine" evidence="2">
    <location>
        <position position="159"/>
    </location>
</feature>
<dbReference type="Pfam" id="PF01979">
    <property type="entry name" value="Amidohydro_1"/>
    <property type="match status" value="1"/>
</dbReference>
<dbReference type="PANTHER" id="PTHR42717">
    <property type="entry name" value="DIHYDROOROTASE-RELATED"/>
    <property type="match status" value="1"/>
</dbReference>
<evidence type="ECO:0000259" key="4">
    <source>
        <dbReference type="Pfam" id="PF01979"/>
    </source>
</evidence>
<feature type="binding site" description="via carbamate group" evidence="1">
    <location>
        <position position="159"/>
    </location>
    <ligand>
        <name>Zn(2+)</name>
        <dbReference type="ChEBI" id="CHEBI:29105"/>
        <label>2</label>
    </ligand>
</feature>
<feature type="site" description="Transition state stabilizer" evidence="3">
    <location>
        <position position="161"/>
    </location>
</feature>
<accession>W4QMH5</accession>
<dbReference type="PIRSF" id="PIRSF039004">
    <property type="entry name" value="ADE_EF_0837"/>
    <property type="match status" value="1"/>
</dbReference>
<evidence type="ECO:0000256" key="2">
    <source>
        <dbReference type="PIRSR" id="PIRSR039004-2"/>
    </source>
</evidence>
<keyword evidence="5" id="KW-0378">Hydrolase</keyword>
<dbReference type="InterPro" id="IPR020043">
    <property type="entry name" value="Deacetylase_Atu3266-like"/>
</dbReference>
<evidence type="ECO:0000256" key="3">
    <source>
        <dbReference type="PIRSR" id="PIRSR039004-3"/>
    </source>
</evidence>